<feature type="chain" id="PRO_5036192440" description="AMIN domain-containing protein" evidence="2">
    <location>
        <begin position="19"/>
        <end position="314"/>
    </location>
</feature>
<feature type="signal peptide" evidence="2">
    <location>
        <begin position="1"/>
        <end position="18"/>
    </location>
</feature>
<evidence type="ECO:0000256" key="2">
    <source>
        <dbReference type="SAM" id="SignalP"/>
    </source>
</evidence>
<accession>A0A6U6KEB4</accession>
<proteinExistence type="predicted"/>
<evidence type="ECO:0008006" key="5">
    <source>
        <dbReference type="Google" id="ProtNLM"/>
    </source>
</evidence>
<dbReference type="EMBL" id="HBKQ01055351">
    <property type="protein sequence ID" value="CAE2281543.1"/>
    <property type="molecule type" value="Transcribed_RNA"/>
</dbReference>
<dbReference type="Pfam" id="PF25192">
    <property type="entry name" value="DiatomPyrShell"/>
    <property type="match status" value="1"/>
</dbReference>
<evidence type="ECO:0000256" key="1">
    <source>
        <dbReference type="SAM" id="MobiDB-lite"/>
    </source>
</evidence>
<feature type="region of interest" description="Disordered" evidence="1">
    <location>
        <begin position="45"/>
        <end position="77"/>
    </location>
</feature>
<feature type="compositionally biased region" description="Low complexity" evidence="1">
    <location>
        <begin position="45"/>
        <end position="63"/>
    </location>
</feature>
<name>A0A6U6KEB4_9STRA</name>
<reference evidence="3" key="1">
    <citation type="submission" date="2021-01" db="EMBL/GenBank/DDBJ databases">
        <authorList>
            <person name="Corre E."/>
            <person name="Pelletier E."/>
            <person name="Niang G."/>
            <person name="Scheremetjew M."/>
            <person name="Finn R."/>
            <person name="Kale V."/>
            <person name="Holt S."/>
            <person name="Cochrane G."/>
            <person name="Meng A."/>
            <person name="Brown T."/>
            <person name="Cohen L."/>
        </authorList>
    </citation>
    <scope>NUCLEOTIDE SEQUENCE</scope>
    <source>
        <strain evidence="3">Isolate 1302-5</strain>
    </source>
</reference>
<dbReference type="EMBL" id="HBKQ01055352">
    <property type="protein sequence ID" value="CAE2281547.1"/>
    <property type="molecule type" value="Transcribed_RNA"/>
</dbReference>
<protein>
    <recommendedName>
        <fullName evidence="5">AMIN domain-containing protein</fullName>
    </recommendedName>
</protein>
<evidence type="ECO:0000313" key="3">
    <source>
        <dbReference type="EMBL" id="CAE2281543.1"/>
    </source>
</evidence>
<dbReference type="InterPro" id="IPR057491">
    <property type="entry name" value="DiatomPyrShell"/>
</dbReference>
<sequence length="314" mass="32704">MKLFSAVTVLSLAASASAFGGVVVPSPSFAFRGSAMSMSSIPQAARARAPGPGPAVGAPAPGVSGRGGGMRSASSKEVFANSTPVKVQGGSLRTFSFSSPVVEAVSVSMRTEGRPLNANVDLWQGPDNTPQKMGVYVEDARLRPFNAVIATPRGQNTVAIRNTAQMEFPLDAAVLPSPVQNADIQELAESTAPVTIQGGALKTYSFAPSVSSVQILLSTDGRPLNARIELLQGPNNNKQVVELYTEDGMERPFFAIVETPGTGNVVRVVNTAPLEFPMSARVEPYLVEPGQDEGVVIDGGNTRANERGLGGLPL</sequence>
<gene>
    <name evidence="3" type="ORF">OAUR00152_LOCUS37898</name>
    <name evidence="4" type="ORF">OAUR00152_LOCUS37899</name>
</gene>
<evidence type="ECO:0000313" key="4">
    <source>
        <dbReference type="EMBL" id="CAE2281547.1"/>
    </source>
</evidence>
<keyword evidence="2" id="KW-0732">Signal</keyword>
<organism evidence="3">
    <name type="scientific">Odontella aurita</name>
    <dbReference type="NCBI Taxonomy" id="265563"/>
    <lineage>
        <taxon>Eukaryota</taxon>
        <taxon>Sar</taxon>
        <taxon>Stramenopiles</taxon>
        <taxon>Ochrophyta</taxon>
        <taxon>Bacillariophyta</taxon>
        <taxon>Mediophyceae</taxon>
        <taxon>Biddulphiophycidae</taxon>
        <taxon>Eupodiscales</taxon>
        <taxon>Odontellaceae</taxon>
        <taxon>Odontella</taxon>
    </lineage>
</organism>
<dbReference type="AlphaFoldDB" id="A0A6U6KEB4"/>